<dbReference type="STRING" id="1884381.SAMN05518846_103250"/>
<dbReference type="InterPro" id="IPR009057">
    <property type="entry name" value="Homeodomain-like_sf"/>
</dbReference>
<keyword evidence="2" id="KW-0238">DNA-binding</keyword>
<dbReference type="GO" id="GO:0043565">
    <property type="term" value="F:sequence-specific DNA binding"/>
    <property type="evidence" value="ECO:0007669"/>
    <property type="project" value="InterPro"/>
</dbReference>
<dbReference type="Pfam" id="PF12833">
    <property type="entry name" value="HTH_18"/>
    <property type="match status" value="1"/>
</dbReference>
<gene>
    <name evidence="5" type="ORF">SAMN05518846_103250</name>
</gene>
<dbReference type="SMART" id="SM00342">
    <property type="entry name" value="HTH_ARAC"/>
    <property type="match status" value="1"/>
</dbReference>
<dbReference type="GO" id="GO:0003700">
    <property type="term" value="F:DNA-binding transcription factor activity"/>
    <property type="evidence" value="ECO:0007669"/>
    <property type="project" value="InterPro"/>
</dbReference>
<dbReference type="Gene3D" id="1.10.10.60">
    <property type="entry name" value="Homeodomain-like"/>
    <property type="match status" value="2"/>
</dbReference>
<organism evidence="5 6">
    <name type="scientific">Brevibacillus centrosporus</name>
    <dbReference type="NCBI Taxonomy" id="54910"/>
    <lineage>
        <taxon>Bacteria</taxon>
        <taxon>Bacillati</taxon>
        <taxon>Bacillota</taxon>
        <taxon>Bacilli</taxon>
        <taxon>Bacillales</taxon>
        <taxon>Paenibacillaceae</taxon>
        <taxon>Brevibacillus</taxon>
    </lineage>
</organism>
<name>A0A1I3R230_9BACL</name>
<dbReference type="EMBL" id="FORT01000003">
    <property type="protein sequence ID" value="SFJ40185.1"/>
    <property type="molecule type" value="Genomic_DNA"/>
</dbReference>
<proteinExistence type="predicted"/>
<dbReference type="InterPro" id="IPR018060">
    <property type="entry name" value="HTH_AraC"/>
</dbReference>
<dbReference type="PROSITE" id="PS01124">
    <property type="entry name" value="HTH_ARAC_FAMILY_2"/>
    <property type="match status" value="1"/>
</dbReference>
<protein>
    <submittedName>
        <fullName evidence="5">Helix-turn-helix domain-containing protein</fullName>
    </submittedName>
</protein>
<dbReference type="PANTHER" id="PTHR43280">
    <property type="entry name" value="ARAC-FAMILY TRANSCRIPTIONAL REGULATOR"/>
    <property type="match status" value="1"/>
</dbReference>
<dbReference type="RefSeq" id="WP_092267234.1">
    <property type="nucleotide sequence ID" value="NZ_FORT01000003.1"/>
</dbReference>
<keyword evidence="6" id="KW-1185">Reference proteome</keyword>
<accession>A0A1I3R230</accession>
<sequence>MEFTKVEVQQEDSFGRFQGQLAFSELLLHIFKHQNFIGNDSKNAVKLAKAYLEEHYAEDLSIEQLARIAQVSPKYFVDLYKKTFGISAMDYLGEVRLNKAKQLMAKSPTKLRDIAHQVGYHDSRKFKKEGLPFL</sequence>
<dbReference type="AlphaFoldDB" id="A0A1I3R230"/>
<evidence type="ECO:0000256" key="2">
    <source>
        <dbReference type="ARBA" id="ARBA00023125"/>
    </source>
</evidence>
<keyword evidence="1" id="KW-0805">Transcription regulation</keyword>
<dbReference type="PANTHER" id="PTHR43280:SF28">
    <property type="entry name" value="HTH-TYPE TRANSCRIPTIONAL ACTIVATOR RHAS"/>
    <property type="match status" value="1"/>
</dbReference>
<evidence type="ECO:0000256" key="1">
    <source>
        <dbReference type="ARBA" id="ARBA00023015"/>
    </source>
</evidence>
<dbReference type="SUPFAM" id="SSF46689">
    <property type="entry name" value="Homeodomain-like"/>
    <property type="match status" value="1"/>
</dbReference>
<feature type="domain" description="HTH araC/xylS-type" evidence="4">
    <location>
        <begin position="46"/>
        <end position="126"/>
    </location>
</feature>
<reference evidence="6" key="1">
    <citation type="submission" date="2016-10" db="EMBL/GenBank/DDBJ databases">
        <authorList>
            <person name="Varghese N."/>
            <person name="Submissions S."/>
        </authorList>
    </citation>
    <scope>NUCLEOTIDE SEQUENCE [LARGE SCALE GENOMIC DNA]</scope>
    <source>
        <strain evidence="6">OK042</strain>
    </source>
</reference>
<dbReference type="Proteomes" id="UP000198915">
    <property type="component" value="Unassembled WGS sequence"/>
</dbReference>
<keyword evidence="3" id="KW-0804">Transcription</keyword>
<evidence type="ECO:0000313" key="5">
    <source>
        <dbReference type="EMBL" id="SFJ40185.1"/>
    </source>
</evidence>
<evidence type="ECO:0000313" key="6">
    <source>
        <dbReference type="Proteomes" id="UP000198915"/>
    </source>
</evidence>
<evidence type="ECO:0000256" key="3">
    <source>
        <dbReference type="ARBA" id="ARBA00023163"/>
    </source>
</evidence>
<evidence type="ECO:0000259" key="4">
    <source>
        <dbReference type="PROSITE" id="PS01124"/>
    </source>
</evidence>